<dbReference type="Gene3D" id="3.30.200.20">
    <property type="entry name" value="Phosphorylase Kinase, domain 1"/>
    <property type="match status" value="1"/>
</dbReference>
<dbReference type="InterPro" id="IPR016477">
    <property type="entry name" value="Fructo-/Ketosamine-3-kinase"/>
</dbReference>
<dbReference type="Pfam" id="PF03881">
    <property type="entry name" value="Fructosamin_kin"/>
    <property type="match status" value="1"/>
</dbReference>
<dbReference type="Gene3D" id="3.90.1200.10">
    <property type="match status" value="1"/>
</dbReference>
<comment type="catalytic activity">
    <reaction evidence="2">
        <text>N(6)-D-ribulosyl-L-lysyl-[protein] + ATP = N(6)-(3-O-phospho-D-ribulosyl)-L-lysyl-[protein] + ADP + H(+)</text>
        <dbReference type="Rhea" id="RHEA:48432"/>
        <dbReference type="Rhea" id="RHEA-COMP:12103"/>
        <dbReference type="Rhea" id="RHEA-COMP:12104"/>
        <dbReference type="ChEBI" id="CHEBI:15378"/>
        <dbReference type="ChEBI" id="CHEBI:30616"/>
        <dbReference type="ChEBI" id="CHEBI:90418"/>
        <dbReference type="ChEBI" id="CHEBI:90420"/>
        <dbReference type="ChEBI" id="CHEBI:456216"/>
        <dbReference type="EC" id="2.7.1.172"/>
    </reaction>
    <physiologicalReaction direction="left-to-right" evidence="2">
        <dbReference type="Rhea" id="RHEA:48433"/>
    </physiologicalReaction>
</comment>
<dbReference type="EC" id="2.7.1.172" evidence="1"/>
<dbReference type="PANTHER" id="PTHR12149">
    <property type="entry name" value="FRUCTOSAMINE 3 KINASE-RELATED PROTEIN"/>
    <property type="match status" value="1"/>
</dbReference>
<sequence>MLPYHTILYRRRNTIDDTITMTLFIAIAATLLASHQVHAFASPLTHGNRAMPKRTLCQAALSSLDNELSTWAASSNFGTIDKSVPAGSSGWASFRKVYVTDPPTNHNGKEVSFFVKSSSRSCKDMFYGEALGLQAMYACSGGDGADGDGDALRIPKVYHYGDYSDGRGSFLIMEYLNLSGRSDDRALGKAMARMHLSPPTKEAGNPNSSFGFEVDNTIGGTPQPNPWTKPNSGTKEWIEFFRDHRIGHQLNLAGDSYCSNLWEQDIAPRLHLLFQDLHDEKEIRPSLLHGDLWSGNIGSADGKPSIFDPAVYWGHHEAEWGMSWCTSFGPDFWDGYRSMILHDDGFEMRESLYELYHQLNHYNLFGEGYMSSVRGALHDLKRHLDSMDM</sequence>
<evidence type="ECO:0000313" key="3">
    <source>
        <dbReference type="EMBL" id="KAL3795135.1"/>
    </source>
</evidence>
<dbReference type="SUPFAM" id="SSF56112">
    <property type="entry name" value="Protein kinase-like (PK-like)"/>
    <property type="match status" value="1"/>
</dbReference>
<dbReference type="PANTHER" id="PTHR12149:SF8">
    <property type="entry name" value="PROTEIN-RIBULOSAMINE 3-KINASE"/>
    <property type="match status" value="1"/>
</dbReference>
<dbReference type="AlphaFoldDB" id="A0ABD3QAF7"/>
<proteinExistence type="predicted"/>
<keyword evidence="4" id="KW-1185">Reference proteome</keyword>
<evidence type="ECO:0000313" key="4">
    <source>
        <dbReference type="Proteomes" id="UP001516023"/>
    </source>
</evidence>
<reference evidence="3 4" key="1">
    <citation type="journal article" date="2020" name="G3 (Bethesda)">
        <title>Improved Reference Genome for Cyclotella cryptica CCMP332, a Model for Cell Wall Morphogenesis, Salinity Adaptation, and Lipid Production in Diatoms (Bacillariophyta).</title>
        <authorList>
            <person name="Roberts W.R."/>
            <person name="Downey K.M."/>
            <person name="Ruck E.C."/>
            <person name="Traller J.C."/>
            <person name="Alverson A.J."/>
        </authorList>
    </citation>
    <scope>NUCLEOTIDE SEQUENCE [LARGE SCALE GENOMIC DNA]</scope>
    <source>
        <strain evidence="3 4">CCMP332</strain>
    </source>
</reference>
<dbReference type="InterPro" id="IPR011009">
    <property type="entry name" value="Kinase-like_dom_sf"/>
</dbReference>
<evidence type="ECO:0000256" key="1">
    <source>
        <dbReference type="ARBA" id="ARBA00011961"/>
    </source>
</evidence>
<dbReference type="GO" id="GO:0102193">
    <property type="term" value="F:protein-ribulosamine 3-kinase activity"/>
    <property type="evidence" value="ECO:0007669"/>
    <property type="project" value="UniProtKB-EC"/>
</dbReference>
<accession>A0ABD3QAF7</accession>
<comment type="caution">
    <text evidence="3">The sequence shown here is derived from an EMBL/GenBank/DDBJ whole genome shotgun (WGS) entry which is preliminary data.</text>
</comment>
<evidence type="ECO:0000256" key="2">
    <source>
        <dbReference type="ARBA" id="ARBA00048655"/>
    </source>
</evidence>
<protein>
    <recommendedName>
        <fullName evidence="1">protein-ribulosamine 3-kinase</fullName>
        <ecNumber evidence="1">2.7.1.172</ecNumber>
    </recommendedName>
</protein>
<organism evidence="3 4">
    <name type="scientific">Cyclotella cryptica</name>
    <dbReference type="NCBI Taxonomy" id="29204"/>
    <lineage>
        <taxon>Eukaryota</taxon>
        <taxon>Sar</taxon>
        <taxon>Stramenopiles</taxon>
        <taxon>Ochrophyta</taxon>
        <taxon>Bacillariophyta</taxon>
        <taxon>Coscinodiscophyceae</taxon>
        <taxon>Thalassiosirophycidae</taxon>
        <taxon>Stephanodiscales</taxon>
        <taxon>Stephanodiscaceae</taxon>
        <taxon>Cyclotella</taxon>
    </lineage>
</organism>
<dbReference type="Proteomes" id="UP001516023">
    <property type="component" value="Unassembled WGS sequence"/>
</dbReference>
<gene>
    <name evidence="3" type="ORF">HJC23_007363</name>
</gene>
<name>A0ABD3QAF7_9STRA</name>
<dbReference type="EMBL" id="JABMIG020000074">
    <property type="protein sequence ID" value="KAL3795135.1"/>
    <property type="molecule type" value="Genomic_DNA"/>
</dbReference>